<evidence type="ECO:0000313" key="4">
    <source>
        <dbReference type="Proteomes" id="UP001596241"/>
    </source>
</evidence>
<proteinExistence type="predicted"/>
<gene>
    <name evidence="3" type="ORF">ACFP3M_11025</name>
</gene>
<evidence type="ECO:0000256" key="1">
    <source>
        <dbReference type="SAM" id="MobiDB-lite"/>
    </source>
</evidence>
<organism evidence="3 4">
    <name type="scientific">Streptomyces ramulosus</name>
    <dbReference type="NCBI Taxonomy" id="47762"/>
    <lineage>
        <taxon>Bacteria</taxon>
        <taxon>Bacillati</taxon>
        <taxon>Actinomycetota</taxon>
        <taxon>Actinomycetes</taxon>
        <taxon>Kitasatosporales</taxon>
        <taxon>Streptomycetaceae</taxon>
        <taxon>Streptomyces</taxon>
    </lineage>
</organism>
<keyword evidence="4" id="KW-1185">Reference proteome</keyword>
<feature type="compositionally biased region" description="Basic and acidic residues" evidence="1">
    <location>
        <begin position="375"/>
        <end position="385"/>
    </location>
</feature>
<sequence length="547" mass="54081">MGIENDQLVFDYLSRVGDLAQQRGLPSAARMRLVADLRAEATARIAGQKSPSVSQVKRVLSRLGTPEAVVSAAAEAAGTTGRTRPGAGSARPESAAPTAPAGASVPETPMDPGVPSAAVPETSMGPGVPSAPVAPSAPGGPGPTSAPRATDGPAAPSGAGTPPGPAEAPGPSAPPGRSETPGSSDTPGQPDASGPADPSPSSTASGRAAPAGSPGDAEPRFPTPGDGAAGPSRPEDGAAPEAAGPRGVRGLLGGAAALGGKAGAPEGTERPNRPLSLGKSGQSGASGKVPGPRDGSRPGQWSGLFRKKGAETAEAAGPRFTLAPGEAAPPHLAGADEIGDGDADWWLARPEATGVGETVPGFVGGIEIPEIWKRPGEQDDKEKAADGTPQAGGAGAEPGRPLPGLLRRALGRKKPGPAAEAPAPEPAAEQAPAARVRLSPVVTLAVLLLLAGAVLGSWFALAAGWAVTFLSRRLTHTEAKFAALGVPGLLAGGGAVWMWGRATGRWGDPIASGKMGAALLDGLPVLVRVAAVASAVFLVWRMRRWAR</sequence>
<keyword evidence="2" id="KW-0812">Transmembrane</keyword>
<feature type="transmembrane region" description="Helical" evidence="2">
    <location>
        <begin position="481"/>
        <end position="499"/>
    </location>
</feature>
<feature type="compositionally biased region" description="Pro residues" evidence="1">
    <location>
        <begin position="162"/>
        <end position="174"/>
    </location>
</feature>
<feature type="compositionally biased region" description="Low complexity" evidence="1">
    <location>
        <begin position="397"/>
        <end position="408"/>
    </location>
</feature>
<evidence type="ECO:0008006" key="5">
    <source>
        <dbReference type="Google" id="ProtNLM"/>
    </source>
</evidence>
<reference evidence="4" key="1">
    <citation type="journal article" date="2019" name="Int. J. Syst. Evol. Microbiol.">
        <title>The Global Catalogue of Microorganisms (GCM) 10K type strain sequencing project: providing services to taxonomists for standard genome sequencing and annotation.</title>
        <authorList>
            <consortium name="The Broad Institute Genomics Platform"/>
            <consortium name="The Broad Institute Genome Sequencing Center for Infectious Disease"/>
            <person name="Wu L."/>
            <person name="Ma J."/>
        </authorList>
    </citation>
    <scope>NUCLEOTIDE SEQUENCE [LARGE SCALE GENOMIC DNA]</scope>
    <source>
        <strain evidence="4">CGMCC 1.15809</strain>
    </source>
</reference>
<feature type="transmembrane region" description="Helical" evidence="2">
    <location>
        <begin position="444"/>
        <end position="469"/>
    </location>
</feature>
<feature type="compositionally biased region" description="Low complexity" evidence="1">
    <location>
        <begin position="416"/>
        <end position="432"/>
    </location>
</feature>
<keyword evidence="2" id="KW-1133">Transmembrane helix</keyword>
<evidence type="ECO:0000256" key="2">
    <source>
        <dbReference type="SAM" id="Phobius"/>
    </source>
</evidence>
<dbReference type="Proteomes" id="UP001596241">
    <property type="component" value="Unassembled WGS sequence"/>
</dbReference>
<feature type="region of interest" description="Disordered" evidence="1">
    <location>
        <begin position="71"/>
        <end position="313"/>
    </location>
</feature>
<feature type="compositionally biased region" description="Low complexity" evidence="1">
    <location>
        <begin position="190"/>
        <end position="216"/>
    </location>
</feature>
<feature type="region of interest" description="Disordered" evidence="1">
    <location>
        <begin position="375"/>
        <end position="432"/>
    </location>
</feature>
<feature type="compositionally biased region" description="Low complexity" evidence="1">
    <location>
        <begin position="125"/>
        <end position="160"/>
    </location>
</feature>
<evidence type="ECO:0000313" key="3">
    <source>
        <dbReference type="EMBL" id="MFC5893346.1"/>
    </source>
</evidence>
<feature type="compositionally biased region" description="Low complexity" evidence="1">
    <location>
        <begin position="237"/>
        <end position="249"/>
    </location>
</feature>
<comment type="caution">
    <text evidence="3">The sequence shown here is derived from an EMBL/GenBank/DDBJ whole genome shotgun (WGS) entry which is preliminary data.</text>
</comment>
<protein>
    <recommendedName>
        <fullName evidence="5">Integral membrane protein</fullName>
    </recommendedName>
</protein>
<dbReference type="EMBL" id="JBHSPW010000004">
    <property type="protein sequence ID" value="MFC5893346.1"/>
    <property type="molecule type" value="Genomic_DNA"/>
</dbReference>
<keyword evidence="2" id="KW-0472">Membrane</keyword>
<accession>A0ABW1FIU5</accession>
<name>A0ABW1FIU5_9ACTN</name>
<dbReference type="RefSeq" id="WP_345079375.1">
    <property type="nucleotide sequence ID" value="NZ_BAAAWG010000004.1"/>
</dbReference>
<feature type="compositionally biased region" description="Low complexity" evidence="1">
    <location>
        <begin position="71"/>
        <end position="90"/>
    </location>
</feature>
<feature type="compositionally biased region" description="Gly residues" evidence="1">
    <location>
        <begin position="250"/>
        <end position="262"/>
    </location>
</feature>
<feature type="transmembrane region" description="Helical" evidence="2">
    <location>
        <begin position="519"/>
        <end position="540"/>
    </location>
</feature>